<protein>
    <submittedName>
        <fullName evidence="1">Uncharacterized protein</fullName>
    </submittedName>
</protein>
<gene>
    <name evidence="1" type="ORF">SAMN02910432_00378</name>
</gene>
<dbReference type="AlphaFoldDB" id="A0A1I2Q223"/>
<evidence type="ECO:0000313" key="2">
    <source>
        <dbReference type="Proteomes" id="UP000182635"/>
    </source>
</evidence>
<accession>A0A1I2Q223</accession>
<reference evidence="2" key="1">
    <citation type="submission" date="2016-10" db="EMBL/GenBank/DDBJ databases">
        <authorList>
            <person name="Varghese N."/>
            <person name="Submissions S."/>
        </authorList>
    </citation>
    <scope>NUCLEOTIDE SEQUENCE [LARGE SCALE GENOMIC DNA]</scope>
    <source>
        <strain evidence="2">DSM 20403</strain>
    </source>
</reference>
<dbReference type="EMBL" id="FOPI01000006">
    <property type="protein sequence ID" value="SFG21733.1"/>
    <property type="molecule type" value="Genomic_DNA"/>
</dbReference>
<evidence type="ECO:0000313" key="1">
    <source>
        <dbReference type="EMBL" id="SFG21733.1"/>
    </source>
</evidence>
<name>A0A1I2Q223_9LACO</name>
<dbReference type="OrthoDB" id="2312801at2"/>
<sequence>MFNESFEKWCINQGYVELAPSPLIRNDNHLFTFSPFEDLEDNYLEEKRFKGFKVQDCFRNVFPQNLVNPLSTPLQKLVSIHDFSFSDSLGELKNCVNGFLIDELGLNETDVYYIIPDDASVVALFGDNQIPEEKTIVIDKNRLVCKLPFDGIHYYIKVIYAYKGGVVTVANFVLVNYQKKNFQLDSVIYPERIKMIMDDGDFLYDLKIYGKCRDEFFIKIIDDKRTFNFVLGNLNAIDHLRRLVFESNNKQGYTLKRLEKELFQECLTKKIDFEQMMTVFCQNGVVDGNCRDYLSEREKKFVKNKRQCLRTLKKRLKSVKIVDEALFNILHGELGCTKEDVISTCETLGIKNEIKKEAIQQRFAFYYEKSKNTMTNPKNQYC</sequence>
<organism evidence="1 2">
    <name type="scientific">Ligilactobacillus ruminis DSM 20403 = NBRC 102161</name>
    <dbReference type="NCBI Taxonomy" id="1423798"/>
    <lineage>
        <taxon>Bacteria</taxon>
        <taxon>Bacillati</taxon>
        <taxon>Bacillota</taxon>
        <taxon>Bacilli</taxon>
        <taxon>Lactobacillales</taxon>
        <taxon>Lactobacillaceae</taxon>
        <taxon>Ligilactobacillus</taxon>
    </lineage>
</organism>
<proteinExistence type="predicted"/>
<dbReference type="RefSeq" id="WP_046921991.1">
    <property type="nucleotide sequence ID" value="NZ_AYYL01000011.1"/>
</dbReference>
<dbReference type="Proteomes" id="UP000182635">
    <property type="component" value="Unassembled WGS sequence"/>
</dbReference>